<evidence type="ECO:0000313" key="1">
    <source>
        <dbReference type="EMBL" id="KVW93362.1"/>
    </source>
</evidence>
<dbReference type="GO" id="GO:0008237">
    <property type="term" value="F:metallopeptidase activity"/>
    <property type="evidence" value="ECO:0007669"/>
    <property type="project" value="InterPro"/>
</dbReference>
<dbReference type="InterPro" id="IPR024079">
    <property type="entry name" value="MetalloPept_cat_dom_sf"/>
</dbReference>
<gene>
    <name evidence="1" type="ORF">ABW22_14640</name>
</gene>
<dbReference type="FunFam" id="3.40.390.10:FF:000012">
    <property type="entry name" value="Protein MtfA"/>
    <property type="match status" value="1"/>
</dbReference>
<dbReference type="RefSeq" id="WP_059758347.1">
    <property type="nucleotide sequence ID" value="NZ_LDUG01000048.1"/>
</dbReference>
<sequence length="257" mass="28669">MSWFGRWRRARILKQHAIPLDAFDATVAALPILRGLDAAEQTRLREAASLFIHDKTFSAAGGADVDDASQRVIALQACLLTLNLGEDSYRGWSEIILYPDEFMRDLEEIDEAGVVHRSRDILAGESWHGGPLVLSIADVETSGQADGVNVVLHEFAHKLDMLNGDANGFPPLHRGMDAASWARDFSAAYEDLCARVDAREDTAIDPYATANPAEFFAVLTEVFFETPRLLDAEYPAIYRHLQQFYRQHPLQRMGVPT</sequence>
<dbReference type="EMBL" id="LDUG01000048">
    <property type="protein sequence ID" value="KVW93362.1"/>
    <property type="molecule type" value="Genomic_DNA"/>
</dbReference>
<dbReference type="PATRIC" id="fig|36861.3.peg.2751"/>
<dbReference type="AlphaFoldDB" id="A0A125BBT7"/>
<organism evidence="1 2">
    <name type="scientific">Thiobacillus denitrificans</name>
    <dbReference type="NCBI Taxonomy" id="36861"/>
    <lineage>
        <taxon>Bacteria</taxon>
        <taxon>Pseudomonadati</taxon>
        <taxon>Pseudomonadota</taxon>
        <taxon>Betaproteobacteria</taxon>
        <taxon>Nitrosomonadales</taxon>
        <taxon>Thiobacillaceae</taxon>
        <taxon>Thiobacillus</taxon>
    </lineage>
</organism>
<dbReference type="InterPro" id="IPR042252">
    <property type="entry name" value="MtfA_N"/>
</dbReference>
<dbReference type="Gene3D" id="3.40.390.10">
    <property type="entry name" value="Collagenase (Catalytic Domain)"/>
    <property type="match status" value="1"/>
</dbReference>
<reference evidence="1 2" key="1">
    <citation type="journal article" date="2015" name="Appl. Environ. Microbiol.">
        <title>Aerobic and Anaerobic Thiosulfate Oxidation by a Cold-Adapted, Subglacial Chemoautotroph.</title>
        <authorList>
            <person name="Harrold Z.R."/>
            <person name="Skidmore M.L."/>
            <person name="Hamilton T.L."/>
            <person name="Desch L."/>
            <person name="Amada K."/>
            <person name="van Gelder W."/>
            <person name="Glover K."/>
            <person name="Roden E.E."/>
            <person name="Boyd E.S."/>
        </authorList>
    </citation>
    <scope>NUCLEOTIDE SEQUENCE [LARGE SCALE GENOMIC DNA]</scope>
    <source>
        <strain evidence="1 2">RG</strain>
    </source>
</reference>
<dbReference type="OrthoDB" id="9786424at2"/>
<keyword evidence="2" id="KW-1185">Reference proteome</keyword>
<dbReference type="PANTHER" id="PTHR30164">
    <property type="entry name" value="MTFA PEPTIDASE"/>
    <property type="match status" value="1"/>
</dbReference>
<dbReference type="GO" id="GO:0004177">
    <property type="term" value="F:aminopeptidase activity"/>
    <property type="evidence" value="ECO:0007669"/>
    <property type="project" value="TreeGrafter"/>
</dbReference>
<accession>A0A125BBT7</accession>
<name>A0A125BBT7_THIDE</name>
<dbReference type="Pfam" id="PF06167">
    <property type="entry name" value="Peptidase_M90"/>
    <property type="match status" value="1"/>
</dbReference>
<dbReference type="SUPFAM" id="SSF55486">
    <property type="entry name" value="Metalloproteases ('zincins'), catalytic domain"/>
    <property type="match status" value="1"/>
</dbReference>
<protein>
    <submittedName>
        <fullName evidence="1">Membrane protein</fullName>
    </submittedName>
</protein>
<dbReference type="Proteomes" id="UP000064243">
    <property type="component" value="Unassembled WGS sequence"/>
</dbReference>
<dbReference type="InterPro" id="IPR010384">
    <property type="entry name" value="MtfA_fam"/>
</dbReference>
<dbReference type="PANTHER" id="PTHR30164:SF2">
    <property type="entry name" value="PROTEIN MTFA"/>
    <property type="match status" value="1"/>
</dbReference>
<dbReference type="Gene3D" id="1.10.472.150">
    <property type="entry name" value="Glucose-regulated metallo-peptidase M90, N-terminal domain"/>
    <property type="match status" value="1"/>
</dbReference>
<proteinExistence type="predicted"/>
<comment type="caution">
    <text evidence="1">The sequence shown here is derived from an EMBL/GenBank/DDBJ whole genome shotgun (WGS) entry which is preliminary data.</text>
</comment>
<dbReference type="CDD" id="cd20169">
    <property type="entry name" value="Peptidase_M90_mtfA"/>
    <property type="match status" value="1"/>
</dbReference>
<dbReference type="GO" id="GO:0005829">
    <property type="term" value="C:cytosol"/>
    <property type="evidence" value="ECO:0007669"/>
    <property type="project" value="TreeGrafter"/>
</dbReference>
<dbReference type="STRING" id="1123392.GCA_000376425_01416"/>
<evidence type="ECO:0000313" key="2">
    <source>
        <dbReference type="Proteomes" id="UP000064243"/>
    </source>
</evidence>